<gene>
    <name evidence="2" type="ORF">DYP60_05850</name>
</gene>
<reference evidence="3" key="1">
    <citation type="submission" date="2018-08" db="EMBL/GenBank/DDBJ databases">
        <authorList>
            <person name="Grouzdev D.S."/>
            <person name="Krutkina M.S."/>
        </authorList>
    </citation>
    <scope>NUCLEOTIDE SEQUENCE [LARGE SCALE GENOMIC DNA]</scope>
    <source>
        <strain evidence="3">4-11</strain>
    </source>
</reference>
<dbReference type="RefSeq" id="WP_117329956.1">
    <property type="nucleotide sequence ID" value="NZ_QUWK01000005.1"/>
</dbReference>
<dbReference type="AlphaFoldDB" id="A0A372MIC0"/>
<accession>A0A372MIC0</accession>
<organism evidence="2 3">
    <name type="scientific">Sphaerochaeta halotolerans</name>
    <dbReference type="NCBI Taxonomy" id="2293840"/>
    <lineage>
        <taxon>Bacteria</taxon>
        <taxon>Pseudomonadati</taxon>
        <taxon>Spirochaetota</taxon>
        <taxon>Spirochaetia</taxon>
        <taxon>Spirochaetales</taxon>
        <taxon>Sphaerochaetaceae</taxon>
        <taxon>Sphaerochaeta</taxon>
    </lineage>
</organism>
<proteinExistence type="predicted"/>
<protein>
    <recommendedName>
        <fullName evidence="4">FecR protein domain-containing protein</fullName>
    </recommendedName>
</protein>
<evidence type="ECO:0008006" key="4">
    <source>
        <dbReference type="Google" id="ProtNLM"/>
    </source>
</evidence>
<dbReference type="EMBL" id="QUWK01000005">
    <property type="protein sequence ID" value="RFU95148.1"/>
    <property type="molecule type" value="Genomic_DNA"/>
</dbReference>
<feature type="signal peptide" evidence="1">
    <location>
        <begin position="1"/>
        <end position="23"/>
    </location>
</feature>
<feature type="chain" id="PRO_5016695751" description="FecR protein domain-containing protein" evidence="1">
    <location>
        <begin position="24"/>
        <end position="830"/>
    </location>
</feature>
<evidence type="ECO:0000313" key="3">
    <source>
        <dbReference type="Proteomes" id="UP000264002"/>
    </source>
</evidence>
<keyword evidence="3" id="KW-1185">Reference proteome</keyword>
<keyword evidence="1" id="KW-0732">Signal</keyword>
<dbReference type="Proteomes" id="UP000264002">
    <property type="component" value="Unassembled WGS sequence"/>
</dbReference>
<reference evidence="2 3" key="2">
    <citation type="submission" date="2018-09" db="EMBL/GenBank/DDBJ databases">
        <title>Genome of Sphaerochaeta halotolerans strain 4-11.</title>
        <authorList>
            <person name="Nazina T.N."/>
            <person name="Sokolova D.S."/>
        </authorList>
    </citation>
    <scope>NUCLEOTIDE SEQUENCE [LARGE SCALE GENOMIC DNA]</scope>
    <source>
        <strain evidence="2 3">4-11</strain>
    </source>
</reference>
<name>A0A372MIC0_9SPIR</name>
<evidence type="ECO:0000313" key="2">
    <source>
        <dbReference type="EMBL" id="RFU95148.1"/>
    </source>
</evidence>
<evidence type="ECO:0000256" key="1">
    <source>
        <dbReference type="SAM" id="SignalP"/>
    </source>
</evidence>
<comment type="caution">
    <text evidence="2">The sequence shown here is derived from an EMBL/GenBank/DDBJ whole genome shotgun (WGS) entry which is preliminary data.</text>
</comment>
<sequence>MKRLVRCIGLLLLVLTIATALFAEDEVFIGDGDIAALHLYDSQGNRLEATSDQAQNIAEGWIIHNPDTPILLVTPRGTINVFEDSLLVTGDLVGREADLYLVSGKATFNTYDMEGGSLTVTTPVSRFVLHGNGEMLVITTDEEESVTTFTGTVDSYNVLTGAKREVKTFEKLFMQERMARLKHIEAGYYLTYATYPDMMLAKQIIQELSEKTTSPSTPLAPKAKVDRITLTPPLMGGVTIHALAEKPSNLVVAEKSEFIPKPLQTIQVEVEELKIPEHVKQISNIIIAPPKDRIKITIRPMIPEVPTIYRVSQHVQTPTNPSSPQATIEAEEIIEDVVPAIKYEEPVSSQIPVVEEALESEEIQGIQEPAIETAPVTSEEEAVLEPVIEEGESTIAYPAEASRPALTFSAEAAKATGSFGLELGYRFTFDGSNADILQHQLFLKPYFEKGLFSIKLQGALETEDFSSFSNTFSPVPTPHLEQLAYAFSFIDQLRIGYNSSTFYLTMDRKFPITTELSSLYAPSLISDQKLAVLNQVKAGPVTLVTTFDDLYFGALSKNNRQFGSSLLQFTPNSGYRMSVALGGLAVVDRSPSWRVDVYPFLGLGFPVINTRTTEFRFLLQASGFLPTYPTLDTDSFIDTSVDTFFPNYLLGSGFSLKRDQFFSKVLVSLTKGENHPLIANEFASFLVTSYTSTVEVLGDVRFQGKALQARLLFNIPFSSDVTTITNLTSPVSGSHQADYSQLSLSYTKERLQFSLGFAQLGLINNITDVFEGNEDALSLLRGPYSTSFLSLQYAFDPFTLLVKAQYPPQLASYTNPVLSVSVSLNLEKQF</sequence>